<comment type="caution">
    <text evidence="10">The sequence shown here is derived from an EMBL/GenBank/DDBJ whole genome shotgun (WGS) entry which is preliminary data.</text>
</comment>
<feature type="transmembrane region" description="Helical" evidence="8">
    <location>
        <begin position="77"/>
        <end position="94"/>
    </location>
</feature>
<dbReference type="PROSITE" id="PS50850">
    <property type="entry name" value="MFS"/>
    <property type="match status" value="1"/>
</dbReference>
<reference evidence="11" key="1">
    <citation type="journal article" date="2019" name="Int. J. Syst. Evol. Microbiol.">
        <title>The Global Catalogue of Microorganisms (GCM) 10K type strain sequencing project: providing services to taxonomists for standard genome sequencing and annotation.</title>
        <authorList>
            <consortium name="The Broad Institute Genomics Platform"/>
            <consortium name="The Broad Institute Genome Sequencing Center for Infectious Disease"/>
            <person name="Wu L."/>
            <person name="Ma J."/>
        </authorList>
    </citation>
    <scope>NUCLEOTIDE SEQUENCE [LARGE SCALE GENOMIC DNA]</scope>
    <source>
        <strain evidence="11">CGMCC 1.6960</strain>
    </source>
</reference>
<feature type="transmembrane region" description="Helical" evidence="8">
    <location>
        <begin position="334"/>
        <end position="353"/>
    </location>
</feature>
<dbReference type="InterPro" id="IPR011701">
    <property type="entry name" value="MFS"/>
</dbReference>
<name>A0ABQ2KBT1_9MICO</name>
<feature type="transmembrane region" description="Helical" evidence="8">
    <location>
        <begin position="162"/>
        <end position="182"/>
    </location>
</feature>
<proteinExistence type="inferred from homology"/>
<dbReference type="InterPro" id="IPR020846">
    <property type="entry name" value="MFS_dom"/>
</dbReference>
<keyword evidence="11" id="KW-1185">Reference proteome</keyword>
<feature type="transmembrane region" description="Helical" evidence="8">
    <location>
        <begin position="100"/>
        <end position="121"/>
    </location>
</feature>
<evidence type="ECO:0000256" key="1">
    <source>
        <dbReference type="ARBA" id="ARBA00004651"/>
    </source>
</evidence>
<dbReference type="Proteomes" id="UP000626982">
    <property type="component" value="Unassembled WGS sequence"/>
</dbReference>
<keyword evidence="3" id="KW-0813">Transport</keyword>
<keyword evidence="7 8" id="KW-0472">Membrane</keyword>
<evidence type="ECO:0000256" key="2">
    <source>
        <dbReference type="ARBA" id="ARBA00008335"/>
    </source>
</evidence>
<feature type="transmembrane region" description="Helical" evidence="8">
    <location>
        <begin position="44"/>
        <end position="65"/>
    </location>
</feature>
<feature type="transmembrane region" description="Helical" evidence="8">
    <location>
        <begin position="128"/>
        <end position="150"/>
    </location>
</feature>
<protein>
    <submittedName>
        <fullName evidence="10">MFS transporter</fullName>
    </submittedName>
</protein>
<feature type="transmembrane region" description="Helical" evidence="8">
    <location>
        <begin position="270"/>
        <end position="292"/>
    </location>
</feature>
<dbReference type="PANTHER" id="PTHR43271">
    <property type="entry name" value="BLL2771 PROTEIN"/>
    <property type="match status" value="1"/>
</dbReference>
<evidence type="ECO:0000313" key="10">
    <source>
        <dbReference type="EMBL" id="GGN78770.1"/>
    </source>
</evidence>
<keyword evidence="6 8" id="KW-1133">Transmembrane helix</keyword>
<keyword evidence="4" id="KW-1003">Cell membrane</keyword>
<evidence type="ECO:0000256" key="3">
    <source>
        <dbReference type="ARBA" id="ARBA00022448"/>
    </source>
</evidence>
<gene>
    <name evidence="10" type="ORF">GCM10010968_04950</name>
</gene>
<evidence type="ECO:0000256" key="7">
    <source>
        <dbReference type="ARBA" id="ARBA00023136"/>
    </source>
</evidence>
<accession>A0ABQ2KBT1</accession>
<dbReference type="EMBL" id="BMLM01000001">
    <property type="protein sequence ID" value="GGN78770.1"/>
    <property type="molecule type" value="Genomic_DNA"/>
</dbReference>
<feature type="transmembrane region" description="Helical" evidence="8">
    <location>
        <begin position="298"/>
        <end position="322"/>
    </location>
</feature>
<feature type="transmembrane region" description="Helical" evidence="8">
    <location>
        <begin position="238"/>
        <end position="258"/>
    </location>
</feature>
<feature type="transmembrane region" description="Helical" evidence="8">
    <location>
        <begin position="359"/>
        <end position="383"/>
    </location>
</feature>
<dbReference type="PANTHER" id="PTHR43271:SF2">
    <property type="entry name" value="BLL2771 PROTEIN"/>
    <property type="match status" value="1"/>
</dbReference>
<dbReference type="Gene3D" id="1.20.1250.20">
    <property type="entry name" value="MFS general substrate transporter like domains"/>
    <property type="match status" value="1"/>
</dbReference>
<feature type="transmembrane region" description="Helical" evidence="8">
    <location>
        <begin position="212"/>
        <end position="232"/>
    </location>
</feature>
<evidence type="ECO:0000313" key="11">
    <source>
        <dbReference type="Proteomes" id="UP000626982"/>
    </source>
</evidence>
<comment type="similarity">
    <text evidence="2">Belongs to the major facilitator superfamily.</text>
</comment>
<dbReference type="SUPFAM" id="SSF103473">
    <property type="entry name" value="MFS general substrate transporter"/>
    <property type="match status" value="1"/>
</dbReference>
<evidence type="ECO:0000256" key="8">
    <source>
        <dbReference type="SAM" id="Phobius"/>
    </source>
</evidence>
<sequence>MAISPRRLTVALLAVGLATFTQLYAIQGALPQLARELGASPSEAALTVSLATAGLAVSVIPWAFAADRFGKLAMMRAAAIGSVVLSAAVVVAPSTEALLAIRFLGGAALGAVPALSVAVAYERLSGRAAATVAAAYIAGTSVGGAAGRLVVGPLAPLLGWRWAVLVVVALGAVAILVFLLAVRGRGAGPSAPSGSRRSRMAEALRGRGLRPLYLQSFLLVGVQVGVYNYLAFRLEAPPYALAPAVASLIFLAYAAGTAGSRASSWIAGRLGARTTMVAGHATMLVGLALLALPPLPAVVAGLVVATLGFFVAHATAASQVGARASAASRAQAGALYTIAFYVGSAVFGWVLGLPFEAGGWLALTACAMGMVLVSLAVALAAAWSARRGGAPEPAASAR</sequence>
<dbReference type="Pfam" id="PF07690">
    <property type="entry name" value="MFS_1"/>
    <property type="match status" value="1"/>
</dbReference>
<evidence type="ECO:0000256" key="6">
    <source>
        <dbReference type="ARBA" id="ARBA00022989"/>
    </source>
</evidence>
<feature type="domain" description="Major facilitator superfamily (MFS) profile" evidence="9">
    <location>
        <begin position="8"/>
        <end position="386"/>
    </location>
</feature>
<evidence type="ECO:0000256" key="4">
    <source>
        <dbReference type="ARBA" id="ARBA00022475"/>
    </source>
</evidence>
<evidence type="ECO:0000259" key="9">
    <source>
        <dbReference type="PROSITE" id="PS50850"/>
    </source>
</evidence>
<organism evidence="10 11">
    <name type="scientific">Agrococcus terreus</name>
    <dbReference type="NCBI Taxonomy" id="574649"/>
    <lineage>
        <taxon>Bacteria</taxon>
        <taxon>Bacillati</taxon>
        <taxon>Actinomycetota</taxon>
        <taxon>Actinomycetes</taxon>
        <taxon>Micrococcales</taxon>
        <taxon>Microbacteriaceae</taxon>
        <taxon>Agrococcus</taxon>
    </lineage>
</organism>
<evidence type="ECO:0000256" key="5">
    <source>
        <dbReference type="ARBA" id="ARBA00022692"/>
    </source>
</evidence>
<comment type="subcellular location">
    <subcellularLocation>
        <location evidence="1">Cell membrane</location>
        <topology evidence="1">Multi-pass membrane protein</topology>
    </subcellularLocation>
</comment>
<dbReference type="InterPro" id="IPR036259">
    <property type="entry name" value="MFS_trans_sf"/>
</dbReference>
<keyword evidence="5 8" id="KW-0812">Transmembrane</keyword>